<dbReference type="Gene3D" id="3.30.505.10">
    <property type="entry name" value="SH2 domain"/>
    <property type="match status" value="1"/>
</dbReference>
<dbReference type="SMART" id="SM00252">
    <property type="entry name" value="SH2"/>
    <property type="match status" value="1"/>
</dbReference>
<keyword evidence="1" id="KW-0341">Growth regulation</keyword>
<evidence type="ECO:0000259" key="6">
    <source>
        <dbReference type="PROSITE" id="PS50001"/>
    </source>
</evidence>
<name>A0ABM1F155_PRICU</name>
<feature type="domain" description="SH2" evidence="6">
    <location>
        <begin position="1"/>
        <end position="96"/>
    </location>
</feature>
<dbReference type="InterPro" id="IPR036036">
    <property type="entry name" value="SOCS_box-like_dom_sf"/>
</dbReference>
<dbReference type="SUPFAM" id="SSF158235">
    <property type="entry name" value="SOCS box-like"/>
    <property type="match status" value="1"/>
</dbReference>
<keyword evidence="2" id="KW-0734">Signal transduction inhibitor</keyword>
<protein>
    <submittedName>
        <fullName evidence="9">Suppressor of cytokine signaling 2-like</fullName>
    </submittedName>
</protein>
<feature type="domain" description="SOCS box" evidence="7">
    <location>
        <begin position="121"/>
        <end position="176"/>
    </location>
</feature>
<dbReference type="SMART" id="SM00969">
    <property type="entry name" value="SOCS_box"/>
    <property type="match status" value="1"/>
</dbReference>
<dbReference type="PANTHER" id="PTHR10155:SF16">
    <property type="entry name" value="SUPPRESSOR OF CYTOKINE SIGNALING 2"/>
    <property type="match status" value="1"/>
</dbReference>
<keyword evidence="8" id="KW-1185">Reference proteome</keyword>
<evidence type="ECO:0000256" key="5">
    <source>
        <dbReference type="PROSITE-ProRule" id="PRU00191"/>
    </source>
</evidence>
<gene>
    <name evidence="9" type="primary">LOC106817987</name>
</gene>
<dbReference type="Proteomes" id="UP000695022">
    <property type="component" value="Unplaced"/>
</dbReference>
<keyword evidence="4 5" id="KW-0727">SH2 domain</keyword>
<evidence type="ECO:0000259" key="7">
    <source>
        <dbReference type="PROSITE" id="PS50225"/>
    </source>
</evidence>
<organism evidence="8 9">
    <name type="scientific">Priapulus caudatus</name>
    <name type="common">Priapulid worm</name>
    <dbReference type="NCBI Taxonomy" id="37621"/>
    <lineage>
        <taxon>Eukaryota</taxon>
        <taxon>Metazoa</taxon>
        <taxon>Ecdysozoa</taxon>
        <taxon>Scalidophora</taxon>
        <taxon>Priapulida</taxon>
        <taxon>Priapulimorpha</taxon>
        <taxon>Priapulimorphida</taxon>
        <taxon>Priapulidae</taxon>
        <taxon>Priapulus</taxon>
    </lineage>
</organism>
<evidence type="ECO:0000256" key="3">
    <source>
        <dbReference type="ARBA" id="ARBA00022786"/>
    </source>
</evidence>
<evidence type="ECO:0000256" key="1">
    <source>
        <dbReference type="ARBA" id="ARBA00022604"/>
    </source>
</evidence>
<dbReference type="GeneID" id="106817987"/>
<dbReference type="InterPro" id="IPR036860">
    <property type="entry name" value="SH2_dom_sf"/>
</dbReference>
<dbReference type="RefSeq" id="XP_014678176.1">
    <property type="nucleotide sequence ID" value="XM_014822690.1"/>
</dbReference>
<proteinExistence type="predicted"/>
<dbReference type="PROSITE" id="PS50225">
    <property type="entry name" value="SOCS"/>
    <property type="match status" value="1"/>
</dbReference>
<reference evidence="9" key="1">
    <citation type="submission" date="2025-08" db="UniProtKB">
        <authorList>
            <consortium name="RefSeq"/>
        </authorList>
    </citation>
    <scope>IDENTIFICATION</scope>
</reference>
<dbReference type="PANTHER" id="PTHR10155">
    <property type="entry name" value="PHOSPHATIDYLINOSITOL 3-KINASE REGULATORY SUBUNIT"/>
    <property type="match status" value="1"/>
</dbReference>
<dbReference type="PROSITE" id="PS50001">
    <property type="entry name" value="SH2"/>
    <property type="match status" value="1"/>
</dbReference>
<dbReference type="Gene3D" id="1.10.750.20">
    <property type="entry name" value="SOCS box"/>
    <property type="match status" value="1"/>
</dbReference>
<evidence type="ECO:0000313" key="9">
    <source>
        <dbReference type="RefSeq" id="XP_014678176.1"/>
    </source>
</evidence>
<dbReference type="Pfam" id="PF00017">
    <property type="entry name" value="SH2"/>
    <property type="match status" value="1"/>
</dbReference>
<dbReference type="InterPro" id="IPR001496">
    <property type="entry name" value="SOCS_box"/>
</dbReference>
<accession>A0ABM1F155</accession>
<evidence type="ECO:0000256" key="2">
    <source>
        <dbReference type="ARBA" id="ARBA00022700"/>
    </source>
</evidence>
<dbReference type="CDD" id="cd03587">
    <property type="entry name" value="SOCS"/>
    <property type="match status" value="1"/>
</dbReference>
<evidence type="ECO:0000256" key="4">
    <source>
        <dbReference type="ARBA" id="ARBA00022999"/>
    </source>
</evidence>
<dbReference type="InterPro" id="IPR000980">
    <property type="entry name" value="SH2"/>
</dbReference>
<dbReference type="Pfam" id="PF07525">
    <property type="entry name" value="SOCS_box"/>
    <property type="match status" value="1"/>
</dbReference>
<evidence type="ECO:0000313" key="8">
    <source>
        <dbReference type="Proteomes" id="UP000695022"/>
    </source>
</evidence>
<dbReference type="SUPFAM" id="SSF55550">
    <property type="entry name" value="SH2 domain"/>
    <property type="match status" value="1"/>
</dbReference>
<sequence length="177" mass="18998">MTWQQAQTLLAGTAVGTFLVRDSQKPGYLFSLSVSTGGGGGGGEGGGRVEGGGGGGGGVTSVRIAYARGLFALDCESKLRASNPSFTCVVRLLEHHVTLHREKKTQHVWRDGRGQRECPVVLACPMRVRVPPLQHLCRMRVIAAMGETDAPSGLARVQQLPLPLRLRTFVGEYPYEL</sequence>
<keyword evidence="3" id="KW-0833">Ubl conjugation pathway</keyword>